<evidence type="ECO:0000256" key="1">
    <source>
        <dbReference type="SAM" id="MobiDB-lite"/>
    </source>
</evidence>
<gene>
    <name evidence="2" type="ORF">EHYA_06973</name>
</gene>
<proteinExistence type="predicted"/>
<protein>
    <submittedName>
        <fullName evidence="2">Uncharacterized protein</fullName>
    </submittedName>
</protein>
<dbReference type="RefSeq" id="WP_281290562.1">
    <property type="nucleotide sequence ID" value="NZ_BIFH01000031.1"/>
</dbReference>
<organism evidence="2 3">
    <name type="scientific">Embleya hyalina</name>
    <dbReference type="NCBI Taxonomy" id="516124"/>
    <lineage>
        <taxon>Bacteria</taxon>
        <taxon>Bacillati</taxon>
        <taxon>Actinomycetota</taxon>
        <taxon>Actinomycetes</taxon>
        <taxon>Kitasatosporales</taxon>
        <taxon>Streptomycetaceae</taxon>
        <taxon>Embleya</taxon>
    </lineage>
</organism>
<dbReference type="Proteomes" id="UP000286931">
    <property type="component" value="Unassembled WGS sequence"/>
</dbReference>
<comment type="caution">
    <text evidence="2">The sequence shown here is derived from an EMBL/GenBank/DDBJ whole genome shotgun (WGS) entry which is preliminary data.</text>
</comment>
<accession>A0A401YXD6</accession>
<sequence length="43" mass="4625">MSQDMPGSQETHKHGGYGMPPETMPAAAVRSITCCSACSWARR</sequence>
<name>A0A401YXD6_9ACTN</name>
<evidence type="ECO:0000313" key="2">
    <source>
        <dbReference type="EMBL" id="GCD99259.1"/>
    </source>
</evidence>
<dbReference type="EMBL" id="BIFH01000031">
    <property type="protein sequence ID" value="GCD99259.1"/>
    <property type="molecule type" value="Genomic_DNA"/>
</dbReference>
<reference evidence="2 3" key="1">
    <citation type="submission" date="2018-12" db="EMBL/GenBank/DDBJ databases">
        <title>Draft genome sequence of Embleya hyalina NBRC 13850T.</title>
        <authorList>
            <person name="Komaki H."/>
            <person name="Hosoyama A."/>
            <person name="Kimura A."/>
            <person name="Ichikawa N."/>
            <person name="Tamura T."/>
        </authorList>
    </citation>
    <scope>NUCLEOTIDE SEQUENCE [LARGE SCALE GENOMIC DNA]</scope>
    <source>
        <strain evidence="2 3">NBRC 13850</strain>
    </source>
</reference>
<keyword evidence="3" id="KW-1185">Reference proteome</keyword>
<dbReference type="AlphaFoldDB" id="A0A401YXD6"/>
<evidence type="ECO:0000313" key="3">
    <source>
        <dbReference type="Proteomes" id="UP000286931"/>
    </source>
</evidence>
<feature type="region of interest" description="Disordered" evidence="1">
    <location>
        <begin position="1"/>
        <end position="23"/>
    </location>
</feature>